<accession>A0ABS8VZQ9</accession>
<dbReference type="Proteomes" id="UP000823775">
    <property type="component" value="Unassembled WGS sequence"/>
</dbReference>
<sequence length="69" mass="7733">MHMLARPNRCNKALPTNAKCPRRMPRSTPSSTSSRMRILVVAVTRPPTRQSHRASPSLCPLLAQSFYCP</sequence>
<feature type="region of interest" description="Disordered" evidence="1">
    <location>
        <begin position="1"/>
        <end position="36"/>
    </location>
</feature>
<feature type="compositionally biased region" description="Low complexity" evidence="1">
    <location>
        <begin position="26"/>
        <end position="36"/>
    </location>
</feature>
<evidence type="ECO:0000313" key="2">
    <source>
        <dbReference type="EMBL" id="MCE2055454.1"/>
    </source>
</evidence>
<name>A0ABS8VZQ9_DATST</name>
<keyword evidence="3" id="KW-1185">Reference proteome</keyword>
<proteinExistence type="predicted"/>
<dbReference type="EMBL" id="JACEIK010006297">
    <property type="protein sequence ID" value="MCE2055454.1"/>
    <property type="molecule type" value="Genomic_DNA"/>
</dbReference>
<reference evidence="2 3" key="1">
    <citation type="journal article" date="2021" name="BMC Genomics">
        <title>Datura genome reveals duplications of psychoactive alkaloid biosynthetic genes and high mutation rate following tissue culture.</title>
        <authorList>
            <person name="Rajewski A."/>
            <person name="Carter-House D."/>
            <person name="Stajich J."/>
            <person name="Litt A."/>
        </authorList>
    </citation>
    <scope>NUCLEOTIDE SEQUENCE [LARGE SCALE GENOMIC DNA]</scope>
    <source>
        <strain evidence="2">AR-01</strain>
    </source>
</reference>
<evidence type="ECO:0000256" key="1">
    <source>
        <dbReference type="SAM" id="MobiDB-lite"/>
    </source>
</evidence>
<comment type="caution">
    <text evidence="2">The sequence shown here is derived from an EMBL/GenBank/DDBJ whole genome shotgun (WGS) entry which is preliminary data.</text>
</comment>
<organism evidence="2 3">
    <name type="scientific">Datura stramonium</name>
    <name type="common">Jimsonweed</name>
    <name type="synonym">Common thornapple</name>
    <dbReference type="NCBI Taxonomy" id="4076"/>
    <lineage>
        <taxon>Eukaryota</taxon>
        <taxon>Viridiplantae</taxon>
        <taxon>Streptophyta</taxon>
        <taxon>Embryophyta</taxon>
        <taxon>Tracheophyta</taxon>
        <taxon>Spermatophyta</taxon>
        <taxon>Magnoliopsida</taxon>
        <taxon>eudicotyledons</taxon>
        <taxon>Gunneridae</taxon>
        <taxon>Pentapetalae</taxon>
        <taxon>asterids</taxon>
        <taxon>lamiids</taxon>
        <taxon>Solanales</taxon>
        <taxon>Solanaceae</taxon>
        <taxon>Solanoideae</taxon>
        <taxon>Datureae</taxon>
        <taxon>Datura</taxon>
    </lineage>
</organism>
<evidence type="ECO:0000313" key="3">
    <source>
        <dbReference type="Proteomes" id="UP000823775"/>
    </source>
</evidence>
<gene>
    <name evidence="2" type="ORF">HAX54_042592</name>
</gene>
<protein>
    <submittedName>
        <fullName evidence="2">Uncharacterized protein</fullName>
    </submittedName>
</protein>